<dbReference type="SUPFAM" id="SSF69318">
    <property type="entry name" value="Integrin alpha N-terminal domain"/>
    <property type="match status" value="1"/>
</dbReference>
<keyword evidence="12" id="KW-0325">Glycoprotein</keyword>
<dbReference type="InterPro" id="IPR048286">
    <property type="entry name" value="Integrin_alpha_Ig-like_3"/>
</dbReference>
<comment type="similarity">
    <text evidence="2 14">Belongs to the integrin alpha chain family.</text>
</comment>
<feature type="repeat" description="FG-GAP" evidence="13">
    <location>
        <begin position="182"/>
        <end position="234"/>
    </location>
</feature>
<dbReference type="InterPro" id="IPR028994">
    <property type="entry name" value="Integrin_alpha_N"/>
</dbReference>
<evidence type="ECO:0000256" key="14">
    <source>
        <dbReference type="RuleBase" id="RU003762"/>
    </source>
</evidence>
<dbReference type="Pfam" id="PF08441">
    <property type="entry name" value="Integrin_A_Ig_1"/>
    <property type="match status" value="1"/>
</dbReference>
<keyword evidence="7 14" id="KW-1133">Transmembrane helix</keyword>
<evidence type="ECO:0000256" key="4">
    <source>
        <dbReference type="ARBA" id="ARBA00022729"/>
    </source>
</evidence>
<dbReference type="PRINTS" id="PR01185">
    <property type="entry name" value="INTEGRINA"/>
</dbReference>
<dbReference type="PROSITE" id="PS51470">
    <property type="entry name" value="FG_GAP"/>
    <property type="match status" value="5"/>
</dbReference>
<evidence type="ECO:0000256" key="7">
    <source>
        <dbReference type="ARBA" id="ARBA00022989"/>
    </source>
</evidence>
<dbReference type="InterPro" id="IPR018184">
    <property type="entry name" value="Integrin_alpha_C_CS"/>
</dbReference>
<evidence type="ECO:0000256" key="3">
    <source>
        <dbReference type="ARBA" id="ARBA00022692"/>
    </source>
</evidence>
<protein>
    <submittedName>
        <fullName evidence="18">Uncharacterized protein</fullName>
    </submittedName>
</protein>
<feature type="repeat" description="FG-GAP" evidence="13">
    <location>
        <begin position="368"/>
        <end position="427"/>
    </location>
</feature>
<feature type="domain" description="Integrin alpha third immunoglobulin-like" evidence="17">
    <location>
        <begin position="764"/>
        <end position="901"/>
    </location>
</feature>
<proteinExistence type="inferred from homology"/>
<comment type="caution">
    <text evidence="18">The sequence shown here is derived from an EMBL/GenBank/DDBJ whole genome shotgun (WGS) entry which is preliminary data.</text>
</comment>
<dbReference type="GO" id="GO:0008305">
    <property type="term" value="C:integrin complex"/>
    <property type="evidence" value="ECO:0007669"/>
    <property type="project" value="InterPro"/>
</dbReference>
<dbReference type="InterPro" id="IPR013519">
    <property type="entry name" value="Int_alpha_beta-p"/>
</dbReference>
<dbReference type="Proteomes" id="UP000516260">
    <property type="component" value="Chromosome 5"/>
</dbReference>
<feature type="repeat" description="FG-GAP" evidence="13">
    <location>
        <begin position="302"/>
        <end position="367"/>
    </location>
</feature>
<dbReference type="GO" id="GO:0007229">
    <property type="term" value="P:integrin-mediated signaling pathway"/>
    <property type="evidence" value="ECO:0007669"/>
    <property type="project" value="UniProtKB-KW"/>
</dbReference>
<evidence type="ECO:0000256" key="1">
    <source>
        <dbReference type="ARBA" id="ARBA00004479"/>
    </source>
</evidence>
<dbReference type="GO" id="GO:0098609">
    <property type="term" value="P:cell-cell adhesion"/>
    <property type="evidence" value="ECO:0007669"/>
    <property type="project" value="TreeGrafter"/>
</dbReference>
<dbReference type="InterPro" id="IPR000413">
    <property type="entry name" value="Integrin_alpha"/>
</dbReference>
<dbReference type="Pfam" id="PF01839">
    <property type="entry name" value="FG-GAP"/>
    <property type="match status" value="2"/>
</dbReference>
<keyword evidence="3 14" id="KW-0812">Transmembrane</keyword>
<dbReference type="GO" id="GO:0009897">
    <property type="term" value="C:external side of plasma membrane"/>
    <property type="evidence" value="ECO:0007669"/>
    <property type="project" value="TreeGrafter"/>
</dbReference>
<sequence>MDIVRGLFSCRPRGGCCRRAVWCVPVVALLLRLCAAFNLDEQQRVVFSGQRGSYFGYSVEFFNNSSSFSILIGAPKANTSQPDIVEGGAVYLCPWSQTNCSIVNFDTEGDRYFYINDVNTQVEFKSRQWFGATVRSHGNRILACAPRYYWRTEHNTPFADVTGTCFLSVDSLKTFVEFAPCRTERHGPAGQGYCQGGFSADFTKDGRVVLGGPGSFYWQGQLISATTEEIVKAYYPSYFLLSVDGQIQTRQVEGSYDDSYLGYSVAAGEFSGDGEEADFVTGVPKGLMLYGLVSVLSGRDLKSLINLTGEQMGSYFGYAVAATDINNDGLDDLLVGAPMFMRHGSSCRLEELGKVYVYLQKGPLLLEPSQSHLMGKQAYGRFGSSLAPLGDLNQDGFNDVAIGCPYGGDDQQGLVLIYNGRSGGLMDTPTQTLSGQWAFSSFPANFGFALRGNTDLDHNGYPAFVVELQLDSVKPSQRESVRRTLFLDSQQPSLLKNFSLSDGGRSCHDTQIYLRAEDEFRDKLSPIYVSLNFSLDPQASVDQHGLRPVLNYNTEQQIQQKVQIQLDCGEDNICVPDLKLAVYGDRSEVYLGEENAVTLTFNARNEGEGGAYEAELYVALPSEADYSGILRNNGNFTQLTCSYEAENQTRYLVCDLGNPMKSGTSLWAGFRFTVPRLRDTYKTVMFELQIRSKNANNSESEVVPYELEVAAMARVILQGVSHPDKLFFPPPNWSLSQSLREEQDIGPELQQIYELVNNGPSAFMEVVTEGPLSCSSKHLNTLKLKLRPAAADGPMLVKSRREHQIQRRELHAEILAEHGNLTCPLVECWQLQCHVGLLERGSSVILKVRSRVWAETFIERPYKHYLLECSVHFAVDKMPYSIPPKFKSSGSGKVVAAVTWKRTDSLFFVPVWIIILAVLAGLLLLALLIYLLYKMGFFKRSDPYGTTMEKAQLKPQASSEA</sequence>
<comment type="subcellular location">
    <subcellularLocation>
        <location evidence="1 14">Membrane</location>
        <topology evidence="1 14">Single-pass type I membrane protein</topology>
    </subcellularLocation>
</comment>
<keyword evidence="9 14" id="KW-0472">Membrane</keyword>
<feature type="domain" description="Integrin alpha second immunoglobulin-like" evidence="16">
    <location>
        <begin position="568"/>
        <end position="709"/>
    </location>
</feature>
<accession>A0A4Z2BCW2</accession>
<dbReference type="Gene3D" id="1.20.5.930">
    <property type="entry name" value="Bicelle-embedded integrin alpha(iib) transmembrane segment"/>
    <property type="match status" value="1"/>
</dbReference>
<dbReference type="InterPro" id="IPR013517">
    <property type="entry name" value="FG-GAP"/>
</dbReference>
<evidence type="ECO:0000256" key="10">
    <source>
        <dbReference type="ARBA" id="ARBA00023157"/>
    </source>
</evidence>
<feature type="chain" id="PRO_5021510230" evidence="14">
    <location>
        <begin position="37"/>
        <end position="961"/>
    </location>
</feature>
<dbReference type="SUPFAM" id="SSF69179">
    <property type="entry name" value="Integrin domains"/>
    <property type="match status" value="3"/>
</dbReference>
<dbReference type="Gene3D" id="2.60.40.1510">
    <property type="entry name" value="ntegrin, alpha v. Chain A, domain 3"/>
    <property type="match status" value="1"/>
</dbReference>
<dbReference type="GO" id="GO:0007160">
    <property type="term" value="P:cell-matrix adhesion"/>
    <property type="evidence" value="ECO:0007669"/>
    <property type="project" value="TreeGrafter"/>
</dbReference>
<keyword evidence="6 14" id="KW-0130">Cell adhesion</keyword>
<evidence type="ECO:0000256" key="9">
    <source>
        <dbReference type="ARBA" id="ARBA00023136"/>
    </source>
</evidence>
<keyword evidence="5" id="KW-0677">Repeat</keyword>
<dbReference type="InterPro" id="IPR048285">
    <property type="entry name" value="Integrin_alpha_Ig-like_2"/>
</dbReference>
<evidence type="ECO:0000256" key="12">
    <source>
        <dbReference type="ARBA" id="ARBA00023180"/>
    </source>
</evidence>
<feature type="transmembrane region" description="Helical" evidence="14">
    <location>
        <begin position="911"/>
        <end position="933"/>
    </location>
</feature>
<dbReference type="Pfam" id="PF20805">
    <property type="entry name" value="Integrin_A_Ig_2"/>
    <property type="match status" value="1"/>
</dbReference>
<keyword evidence="4 14" id="KW-0732">Signal</keyword>
<dbReference type="EMBL" id="SWLE01000018">
    <property type="protein sequence ID" value="TNM89256.1"/>
    <property type="molecule type" value="Genomic_DNA"/>
</dbReference>
<feature type="repeat" description="FG-GAP" evidence="13">
    <location>
        <begin position="41"/>
        <end position="102"/>
    </location>
</feature>
<dbReference type="GO" id="GO:0033627">
    <property type="term" value="P:cell adhesion mediated by integrin"/>
    <property type="evidence" value="ECO:0007669"/>
    <property type="project" value="TreeGrafter"/>
</dbReference>
<feature type="repeat" description="FG-GAP" evidence="13">
    <location>
        <begin position="116"/>
        <end position="170"/>
    </location>
</feature>
<dbReference type="AlphaFoldDB" id="A0A4Z2BCW2"/>
<dbReference type="Gene3D" id="2.60.40.1530">
    <property type="entry name" value="ntegrin, alpha v. Chain A, domain 4"/>
    <property type="match status" value="1"/>
</dbReference>
<evidence type="ECO:0000256" key="13">
    <source>
        <dbReference type="PROSITE-ProRule" id="PRU00803"/>
    </source>
</evidence>
<dbReference type="SMART" id="SM00191">
    <property type="entry name" value="Int_alpha"/>
    <property type="match status" value="4"/>
</dbReference>
<evidence type="ECO:0000256" key="11">
    <source>
        <dbReference type="ARBA" id="ARBA00023170"/>
    </source>
</evidence>
<dbReference type="PROSITE" id="PS00242">
    <property type="entry name" value="INTEGRIN_ALPHA"/>
    <property type="match status" value="1"/>
</dbReference>
<feature type="domain" description="Integrin alpha first immunoglubulin-like" evidence="15">
    <location>
        <begin position="437"/>
        <end position="567"/>
    </location>
</feature>
<dbReference type="GO" id="GO:0001525">
    <property type="term" value="P:angiogenesis"/>
    <property type="evidence" value="ECO:0007669"/>
    <property type="project" value="TreeGrafter"/>
</dbReference>
<dbReference type="FunFam" id="1.20.5.930:FF:000001">
    <property type="entry name" value="Integrin subunit alpha V"/>
    <property type="match status" value="1"/>
</dbReference>
<keyword evidence="10" id="KW-1015">Disulfide bond</keyword>
<dbReference type="PANTHER" id="PTHR23220">
    <property type="entry name" value="INTEGRIN ALPHA"/>
    <property type="match status" value="1"/>
</dbReference>
<gene>
    <name evidence="18" type="ORF">fugu_005511</name>
</gene>
<evidence type="ECO:0000259" key="15">
    <source>
        <dbReference type="Pfam" id="PF08441"/>
    </source>
</evidence>
<dbReference type="Pfam" id="PF20806">
    <property type="entry name" value="Integrin_A_Ig_3"/>
    <property type="match status" value="1"/>
</dbReference>
<dbReference type="FunFam" id="2.130.10.130:FF:000003">
    <property type="entry name" value="Integrin alpha V"/>
    <property type="match status" value="1"/>
</dbReference>
<evidence type="ECO:0000256" key="5">
    <source>
        <dbReference type="ARBA" id="ARBA00022737"/>
    </source>
</evidence>
<evidence type="ECO:0000313" key="19">
    <source>
        <dbReference type="Proteomes" id="UP000516260"/>
    </source>
</evidence>
<evidence type="ECO:0000256" key="8">
    <source>
        <dbReference type="ARBA" id="ARBA00023037"/>
    </source>
</evidence>
<keyword evidence="8 14" id="KW-0401">Integrin</keyword>
<dbReference type="InterPro" id="IPR013649">
    <property type="entry name" value="Integrin_alpha_Ig-like_1"/>
</dbReference>
<evidence type="ECO:0000259" key="16">
    <source>
        <dbReference type="Pfam" id="PF20805"/>
    </source>
</evidence>
<dbReference type="PANTHER" id="PTHR23220:SF3">
    <property type="entry name" value="INTEGRIN ALPHA-5"/>
    <property type="match status" value="1"/>
</dbReference>
<reference evidence="18 19" key="1">
    <citation type="submission" date="2019-04" db="EMBL/GenBank/DDBJ databases">
        <title>The sequence and de novo assembly of Takifugu bimaculatus genome using PacBio and Hi-C technologies.</title>
        <authorList>
            <person name="Xu P."/>
            <person name="Liu B."/>
            <person name="Zhou Z."/>
        </authorList>
    </citation>
    <scope>NUCLEOTIDE SEQUENCE [LARGE SCALE GENOMIC DNA]</scope>
    <source>
        <strain evidence="18">TB-2018</strain>
        <tissue evidence="18">Muscle</tissue>
    </source>
</reference>
<dbReference type="FunFam" id="2.60.40.1510:FF:000001">
    <property type="entry name" value="Integrin alpha V"/>
    <property type="match status" value="1"/>
</dbReference>
<organism evidence="18 19">
    <name type="scientific">Takifugu bimaculatus</name>
    <dbReference type="NCBI Taxonomy" id="433685"/>
    <lineage>
        <taxon>Eukaryota</taxon>
        <taxon>Metazoa</taxon>
        <taxon>Chordata</taxon>
        <taxon>Craniata</taxon>
        <taxon>Vertebrata</taxon>
        <taxon>Euteleostomi</taxon>
        <taxon>Actinopterygii</taxon>
        <taxon>Neopterygii</taxon>
        <taxon>Teleostei</taxon>
        <taxon>Neoteleostei</taxon>
        <taxon>Acanthomorphata</taxon>
        <taxon>Eupercaria</taxon>
        <taxon>Tetraodontiformes</taxon>
        <taxon>Tetradontoidea</taxon>
        <taxon>Tetraodontidae</taxon>
        <taxon>Takifugu</taxon>
    </lineage>
</organism>
<evidence type="ECO:0000256" key="6">
    <source>
        <dbReference type="ARBA" id="ARBA00022889"/>
    </source>
</evidence>
<keyword evidence="19" id="KW-1185">Reference proteome</keyword>
<evidence type="ECO:0000256" key="2">
    <source>
        <dbReference type="ARBA" id="ARBA00008054"/>
    </source>
</evidence>
<evidence type="ECO:0000313" key="18">
    <source>
        <dbReference type="EMBL" id="TNM89256.1"/>
    </source>
</evidence>
<keyword evidence="11 14" id="KW-0675">Receptor</keyword>
<feature type="signal peptide" evidence="14">
    <location>
        <begin position="1"/>
        <end position="36"/>
    </location>
</feature>
<dbReference type="GO" id="GO:0005178">
    <property type="term" value="F:integrin binding"/>
    <property type="evidence" value="ECO:0007669"/>
    <property type="project" value="TreeGrafter"/>
</dbReference>
<dbReference type="InterPro" id="IPR032695">
    <property type="entry name" value="Integrin_dom_sf"/>
</dbReference>
<dbReference type="Gene3D" id="2.130.10.130">
    <property type="entry name" value="Integrin alpha, N-terminal"/>
    <property type="match status" value="1"/>
</dbReference>
<evidence type="ECO:0000259" key="17">
    <source>
        <dbReference type="Pfam" id="PF20806"/>
    </source>
</evidence>
<name>A0A4Z2BCW2_9TELE</name>